<accession>A0AAV7SLK3</accession>
<sequence>MLLYPARLKVLSGGRSHFFEQPEEVCRWLEMWDKAALGNLAGTGGVAHRPSRADDPDWRIREGGLSEATVARGSAEDPALRIEMQQDRTMAVVPAGSADGSGEGLEPESVLASAQV</sequence>
<organism evidence="2 3">
    <name type="scientific">Pleurodeles waltl</name>
    <name type="common">Iberian ribbed newt</name>
    <dbReference type="NCBI Taxonomy" id="8319"/>
    <lineage>
        <taxon>Eukaryota</taxon>
        <taxon>Metazoa</taxon>
        <taxon>Chordata</taxon>
        <taxon>Craniata</taxon>
        <taxon>Vertebrata</taxon>
        <taxon>Euteleostomi</taxon>
        <taxon>Amphibia</taxon>
        <taxon>Batrachia</taxon>
        <taxon>Caudata</taxon>
        <taxon>Salamandroidea</taxon>
        <taxon>Salamandridae</taxon>
        <taxon>Pleurodelinae</taxon>
        <taxon>Pleurodeles</taxon>
    </lineage>
</organism>
<evidence type="ECO:0000313" key="2">
    <source>
        <dbReference type="EMBL" id="KAJ1164995.1"/>
    </source>
</evidence>
<reference evidence="2" key="1">
    <citation type="journal article" date="2022" name="bioRxiv">
        <title>Sequencing and chromosome-scale assembly of the giantPleurodeles waltlgenome.</title>
        <authorList>
            <person name="Brown T."/>
            <person name="Elewa A."/>
            <person name="Iarovenko S."/>
            <person name="Subramanian E."/>
            <person name="Araus A.J."/>
            <person name="Petzold A."/>
            <person name="Susuki M."/>
            <person name="Suzuki K.-i.T."/>
            <person name="Hayashi T."/>
            <person name="Toyoda A."/>
            <person name="Oliveira C."/>
            <person name="Osipova E."/>
            <person name="Leigh N.D."/>
            <person name="Simon A."/>
            <person name="Yun M.H."/>
        </authorList>
    </citation>
    <scope>NUCLEOTIDE SEQUENCE</scope>
    <source>
        <strain evidence="2">20211129_DDA</strain>
        <tissue evidence="2">Liver</tissue>
    </source>
</reference>
<name>A0AAV7SLK3_PLEWA</name>
<dbReference type="EMBL" id="JANPWB010000008">
    <property type="protein sequence ID" value="KAJ1164995.1"/>
    <property type="molecule type" value="Genomic_DNA"/>
</dbReference>
<dbReference type="AlphaFoldDB" id="A0AAV7SLK3"/>
<evidence type="ECO:0000313" key="3">
    <source>
        <dbReference type="Proteomes" id="UP001066276"/>
    </source>
</evidence>
<protein>
    <submittedName>
        <fullName evidence="2">Uncharacterized protein</fullName>
    </submittedName>
</protein>
<keyword evidence="3" id="KW-1185">Reference proteome</keyword>
<proteinExistence type="predicted"/>
<gene>
    <name evidence="2" type="ORF">NDU88_005425</name>
</gene>
<comment type="caution">
    <text evidence="2">The sequence shown here is derived from an EMBL/GenBank/DDBJ whole genome shotgun (WGS) entry which is preliminary data.</text>
</comment>
<feature type="region of interest" description="Disordered" evidence="1">
    <location>
        <begin position="93"/>
        <end position="116"/>
    </location>
</feature>
<dbReference type="Proteomes" id="UP001066276">
    <property type="component" value="Chromosome 4_2"/>
</dbReference>
<evidence type="ECO:0000256" key="1">
    <source>
        <dbReference type="SAM" id="MobiDB-lite"/>
    </source>
</evidence>